<dbReference type="InterPro" id="IPR011701">
    <property type="entry name" value="MFS"/>
</dbReference>
<accession>A0A6M0QU04</accession>
<feature type="transmembrane region" description="Helical" evidence="8">
    <location>
        <begin position="254"/>
        <end position="275"/>
    </location>
</feature>
<dbReference type="Proteomes" id="UP000477782">
    <property type="component" value="Unassembled WGS sequence"/>
</dbReference>
<evidence type="ECO:0000256" key="2">
    <source>
        <dbReference type="ARBA" id="ARBA00022448"/>
    </source>
</evidence>
<dbReference type="Pfam" id="PF07690">
    <property type="entry name" value="MFS_1"/>
    <property type="match status" value="1"/>
</dbReference>
<sequence>MPALGLILRDPLFRAIAAMAGLYGAVNACIYPYLSLIAVGRVGVSDATLALLLALASASAVAASVLFGILADQIGNRRLIALLTVAATLVGTGLMVLAPLPGVMLLAHGLLIPMGTAIFGQIFALNNLATQAHPAQRDALQASVRAVVSAVFLMTLLFWTWGLGKGGFDVMAVYVTAALAAAVLMVVIWQGWPRKGTEPWQDRPLGLNLRAALVELSHPAIALRLLAMGAIGGLPMLYIVLTPLIFAATPARQISDVALMVGLVAGFEVPFMLALPRLQRRVSRQRLILAGALIYAGFVTLLALYPDGRWLWALPVLAGLGAAPILTLPIGYWQDLMEGRPGTAAALMALQRLAGDLLSAAAFALGTALGGHTTAALIGGGLALVGAVALILIDGRAKSGRIS</sequence>
<feature type="transmembrane region" description="Helical" evidence="8">
    <location>
        <begin position="225"/>
        <end position="248"/>
    </location>
</feature>
<evidence type="ECO:0000256" key="7">
    <source>
        <dbReference type="ARBA" id="ARBA00023136"/>
    </source>
</evidence>
<dbReference type="Gene3D" id="1.20.1250.20">
    <property type="entry name" value="MFS general substrate transporter like domains"/>
    <property type="match status" value="2"/>
</dbReference>
<comment type="subcellular location">
    <subcellularLocation>
        <location evidence="1">Cell membrane</location>
        <topology evidence="1">Multi-pass membrane protein</topology>
    </subcellularLocation>
</comment>
<feature type="transmembrane region" description="Helical" evidence="8">
    <location>
        <begin position="375"/>
        <end position="393"/>
    </location>
</feature>
<reference evidence="9 10" key="1">
    <citation type="submission" date="2020-02" db="EMBL/GenBank/DDBJ databases">
        <authorList>
            <person name="Chen W.-M."/>
        </authorList>
    </citation>
    <scope>NUCLEOTIDE SEQUENCE [LARGE SCALE GENOMIC DNA]</scope>
    <source>
        <strain evidence="9 10">KMS-5</strain>
    </source>
</reference>
<gene>
    <name evidence="9" type="ORF">G4Z14_11265</name>
</gene>
<dbReference type="AlphaFoldDB" id="A0A6M0QU04"/>
<dbReference type="PANTHER" id="PTHR23535">
    <property type="entry name" value="SUGAR EFFLUX TRANSPORTER A-RELATED"/>
    <property type="match status" value="1"/>
</dbReference>
<dbReference type="GO" id="GO:0005886">
    <property type="term" value="C:plasma membrane"/>
    <property type="evidence" value="ECO:0007669"/>
    <property type="project" value="UniProtKB-SubCell"/>
</dbReference>
<comment type="caution">
    <text evidence="9">The sequence shown here is derived from an EMBL/GenBank/DDBJ whole genome shotgun (WGS) entry which is preliminary data.</text>
</comment>
<name>A0A6M0QU04_9RHOB</name>
<dbReference type="EMBL" id="JAAIVJ010000006">
    <property type="protein sequence ID" value="NEY90877.1"/>
    <property type="molecule type" value="Genomic_DNA"/>
</dbReference>
<feature type="transmembrane region" description="Helical" evidence="8">
    <location>
        <begin position="104"/>
        <end position="125"/>
    </location>
</feature>
<dbReference type="GO" id="GO:0022857">
    <property type="term" value="F:transmembrane transporter activity"/>
    <property type="evidence" value="ECO:0007669"/>
    <property type="project" value="InterPro"/>
</dbReference>
<keyword evidence="4" id="KW-0762">Sugar transport</keyword>
<keyword evidence="2" id="KW-0813">Transport</keyword>
<feature type="transmembrane region" description="Helical" evidence="8">
    <location>
        <begin position="170"/>
        <end position="189"/>
    </location>
</feature>
<dbReference type="PANTHER" id="PTHR23535:SF2">
    <property type="entry name" value="SUGAR EFFLUX TRANSPORTER A-RELATED"/>
    <property type="match status" value="1"/>
</dbReference>
<dbReference type="SUPFAM" id="SSF103473">
    <property type="entry name" value="MFS general substrate transporter"/>
    <property type="match status" value="1"/>
</dbReference>
<evidence type="ECO:0000256" key="1">
    <source>
        <dbReference type="ARBA" id="ARBA00004651"/>
    </source>
</evidence>
<feature type="transmembrane region" description="Helical" evidence="8">
    <location>
        <begin position="345"/>
        <end position="369"/>
    </location>
</feature>
<evidence type="ECO:0000256" key="3">
    <source>
        <dbReference type="ARBA" id="ARBA00022475"/>
    </source>
</evidence>
<evidence type="ECO:0000256" key="4">
    <source>
        <dbReference type="ARBA" id="ARBA00022597"/>
    </source>
</evidence>
<keyword evidence="5 8" id="KW-0812">Transmembrane</keyword>
<evidence type="ECO:0000313" key="9">
    <source>
        <dbReference type="EMBL" id="NEY90877.1"/>
    </source>
</evidence>
<dbReference type="InterPro" id="IPR036259">
    <property type="entry name" value="MFS_trans_sf"/>
</dbReference>
<feature type="transmembrane region" description="Helical" evidence="8">
    <location>
        <begin position="49"/>
        <end position="70"/>
    </location>
</feature>
<feature type="transmembrane region" description="Helical" evidence="8">
    <location>
        <begin position="146"/>
        <end position="164"/>
    </location>
</feature>
<keyword evidence="6 8" id="KW-1133">Transmembrane helix</keyword>
<keyword evidence="7 8" id="KW-0472">Membrane</keyword>
<evidence type="ECO:0000256" key="5">
    <source>
        <dbReference type="ARBA" id="ARBA00022692"/>
    </source>
</evidence>
<feature type="transmembrane region" description="Helical" evidence="8">
    <location>
        <begin position="12"/>
        <end position="34"/>
    </location>
</feature>
<feature type="transmembrane region" description="Helical" evidence="8">
    <location>
        <begin position="79"/>
        <end position="98"/>
    </location>
</feature>
<feature type="transmembrane region" description="Helical" evidence="8">
    <location>
        <begin position="311"/>
        <end position="333"/>
    </location>
</feature>
<keyword evidence="10" id="KW-1185">Reference proteome</keyword>
<evidence type="ECO:0000256" key="8">
    <source>
        <dbReference type="SAM" id="Phobius"/>
    </source>
</evidence>
<protein>
    <submittedName>
        <fullName evidence="9">MFS transporter</fullName>
    </submittedName>
</protein>
<feature type="transmembrane region" description="Helical" evidence="8">
    <location>
        <begin position="287"/>
        <end position="305"/>
    </location>
</feature>
<organism evidence="9 10">
    <name type="scientific">Tabrizicola oligotrophica</name>
    <dbReference type="NCBI Taxonomy" id="2710650"/>
    <lineage>
        <taxon>Bacteria</taxon>
        <taxon>Pseudomonadati</taxon>
        <taxon>Pseudomonadota</taxon>
        <taxon>Alphaproteobacteria</taxon>
        <taxon>Rhodobacterales</taxon>
        <taxon>Paracoccaceae</taxon>
        <taxon>Tabrizicola</taxon>
    </lineage>
</organism>
<evidence type="ECO:0000256" key="6">
    <source>
        <dbReference type="ARBA" id="ARBA00022989"/>
    </source>
</evidence>
<proteinExistence type="predicted"/>
<keyword evidence="3" id="KW-1003">Cell membrane</keyword>
<evidence type="ECO:0000313" key="10">
    <source>
        <dbReference type="Proteomes" id="UP000477782"/>
    </source>
</evidence>
<dbReference type="RefSeq" id="WP_164625761.1">
    <property type="nucleotide sequence ID" value="NZ_JAAIVJ010000006.1"/>
</dbReference>